<dbReference type="InterPro" id="IPR025297">
    <property type="entry name" value="DUF4159"/>
</dbReference>
<accession>A0A381Y1Z1</accession>
<dbReference type="AlphaFoldDB" id="A0A381Y1Z1"/>
<dbReference type="EMBL" id="UINC01017052">
    <property type="protein sequence ID" value="SVA70503.1"/>
    <property type="molecule type" value="Genomic_DNA"/>
</dbReference>
<dbReference type="Pfam" id="PF13709">
    <property type="entry name" value="DUF4159"/>
    <property type="match status" value="1"/>
</dbReference>
<organism evidence="2">
    <name type="scientific">marine metagenome</name>
    <dbReference type="NCBI Taxonomy" id="408172"/>
    <lineage>
        <taxon>unclassified sequences</taxon>
        <taxon>metagenomes</taxon>
        <taxon>ecological metagenomes</taxon>
    </lineage>
</organism>
<gene>
    <name evidence="2" type="ORF">METZ01_LOCUS123357</name>
</gene>
<feature type="non-terminal residue" evidence="2">
    <location>
        <position position="1"/>
    </location>
</feature>
<sequence length="284" mass="32720">VELWRSRSFLVVAGLGFLLGGASLARDLPNLSRDTAPAEEAIRQAYGGYIGDRNFVINRGNGLHEFYFTRAIYSSWNRGYGRRGRGSWATDWPKADVQFLWGLKRLTNIDAYDFDNPVTLDNPDLRRYPFLYMLEVGAMQLSPPEVEGLRDYLTAGGFLFVDDFWGTYEWQVFEHEIHKVLPNYEIVELPLDHALFSNFYVIEEILQVPNVGNGRSGYGTWEQDGYVPHVRAIFDDDGRLLVLINWNTDLGDAWEWAEDPWYPLTYSNFAYQMAVNAIIYAMSH</sequence>
<evidence type="ECO:0000259" key="1">
    <source>
        <dbReference type="Pfam" id="PF13709"/>
    </source>
</evidence>
<reference evidence="2" key="1">
    <citation type="submission" date="2018-05" db="EMBL/GenBank/DDBJ databases">
        <authorList>
            <person name="Lanie J.A."/>
            <person name="Ng W.-L."/>
            <person name="Kazmierczak K.M."/>
            <person name="Andrzejewski T.M."/>
            <person name="Davidsen T.M."/>
            <person name="Wayne K.J."/>
            <person name="Tettelin H."/>
            <person name="Glass J.I."/>
            <person name="Rusch D."/>
            <person name="Podicherti R."/>
            <person name="Tsui H.-C.T."/>
            <person name="Winkler M.E."/>
        </authorList>
    </citation>
    <scope>NUCLEOTIDE SEQUENCE</scope>
</reference>
<proteinExistence type="predicted"/>
<protein>
    <recommendedName>
        <fullName evidence="1">DUF4159 domain-containing protein</fullName>
    </recommendedName>
</protein>
<name>A0A381Y1Z1_9ZZZZ</name>
<feature type="domain" description="DUF4159" evidence="1">
    <location>
        <begin position="84"/>
        <end position="282"/>
    </location>
</feature>
<evidence type="ECO:0000313" key="2">
    <source>
        <dbReference type="EMBL" id="SVA70503.1"/>
    </source>
</evidence>
<dbReference type="Gene3D" id="3.40.50.12140">
    <property type="entry name" value="Domain of unknown function DUF4159"/>
    <property type="match status" value="1"/>
</dbReference>